<dbReference type="EMBL" id="BOOP01000013">
    <property type="protein sequence ID" value="GII38199.1"/>
    <property type="molecule type" value="Genomic_DNA"/>
</dbReference>
<accession>A0A8J3U4B7</accession>
<gene>
    <name evidence="1" type="ORF">Pph01_32020</name>
</gene>
<comment type="caution">
    <text evidence="1">The sequence shown here is derived from an EMBL/GenBank/DDBJ whole genome shotgun (WGS) entry which is preliminary data.</text>
</comment>
<keyword evidence="2" id="KW-1185">Reference proteome</keyword>
<protein>
    <submittedName>
        <fullName evidence="1">Uncharacterized protein</fullName>
    </submittedName>
</protein>
<reference evidence="1 2" key="1">
    <citation type="submission" date="2021-01" db="EMBL/GenBank/DDBJ databases">
        <title>Whole genome shotgun sequence of Planotetraspora phitsanulokensis NBRC 104273.</title>
        <authorList>
            <person name="Komaki H."/>
            <person name="Tamura T."/>
        </authorList>
    </citation>
    <scope>NUCLEOTIDE SEQUENCE [LARGE SCALE GENOMIC DNA]</scope>
    <source>
        <strain evidence="1 2">NBRC 104273</strain>
    </source>
</reference>
<evidence type="ECO:0000313" key="1">
    <source>
        <dbReference type="EMBL" id="GII38199.1"/>
    </source>
</evidence>
<dbReference type="SUPFAM" id="SSF110849">
    <property type="entry name" value="ParB/Sulfiredoxin"/>
    <property type="match status" value="1"/>
</dbReference>
<dbReference type="Proteomes" id="UP000622547">
    <property type="component" value="Unassembled WGS sequence"/>
</dbReference>
<evidence type="ECO:0000313" key="2">
    <source>
        <dbReference type="Proteomes" id="UP000622547"/>
    </source>
</evidence>
<proteinExistence type="predicted"/>
<dbReference type="InterPro" id="IPR036086">
    <property type="entry name" value="ParB/Sulfiredoxin_sf"/>
</dbReference>
<sequence>MLLRQGERPLLFARVADYYRGVNFLRAPGFRSPVAPCRSDRARALATYEPDETHARWARVFAADLTTAPEGPLHTGRWIITRHDAGERFSHVHRSERWQLLIDDHGYINWFTTPCPWDVVPLRRPSPVDSSRVKAYRKQARDGTLPPILLWWISGLSCYVLLDGHDRFVAALTEDQEPPALVLALREDEQAKDASRKWALQYYAEAMDHVESQIAAGTAHPYNAFTRVNRQLGEALKSIEGTWAPTRAWLIRGGIDAWRRQANNTDPHWLSQHNV</sequence>
<name>A0A8J3U4B7_9ACTN</name>
<dbReference type="AlphaFoldDB" id="A0A8J3U4B7"/>
<organism evidence="1 2">
    <name type="scientific">Planotetraspora phitsanulokensis</name>
    <dbReference type="NCBI Taxonomy" id="575192"/>
    <lineage>
        <taxon>Bacteria</taxon>
        <taxon>Bacillati</taxon>
        <taxon>Actinomycetota</taxon>
        <taxon>Actinomycetes</taxon>
        <taxon>Streptosporangiales</taxon>
        <taxon>Streptosporangiaceae</taxon>
        <taxon>Planotetraspora</taxon>
    </lineage>
</organism>